<dbReference type="OrthoDB" id="35227at10239"/>
<feature type="transmembrane region" description="Helical" evidence="1">
    <location>
        <begin position="87"/>
        <end position="105"/>
    </location>
</feature>
<keyword evidence="1" id="KW-0472">Membrane</keyword>
<reference evidence="2 3" key="1">
    <citation type="journal article" date="2007" name="Virology">
        <title>Sequence and annotation of the 369-kb NY-2A and the 345-kb AR158 viruses that infect Chlorella NC64A.</title>
        <authorList>
            <person name="Fitzgerald L.A."/>
            <person name="Graves M.V."/>
            <person name="Li X."/>
            <person name="Feldblyum T."/>
            <person name="Nierman W.C."/>
            <person name="Van Etten J.L."/>
        </authorList>
    </citation>
    <scope>NUCLEOTIDE SEQUENCE [LARGE SCALE GENOMIC DNA]</scope>
    <source>
        <strain evidence="2 3">NY-2A</strain>
    </source>
</reference>
<organismHost>
    <name type="scientific">Chlorella</name>
    <dbReference type="NCBI Taxonomy" id="3071"/>
</organismHost>
<evidence type="ECO:0000313" key="2">
    <source>
        <dbReference type="EMBL" id="ABT14478.1"/>
    </source>
</evidence>
<name>A7IVV4_PBCVN</name>
<keyword evidence="3" id="KW-1185">Reference proteome</keyword>
<keyword evidence="1" id="KW-0812">Transmembrane</keyword>
<proteinExistence type="predicted"/>
<organism evidence="2 3">
    <name type="scientific">Paramecium bursaria Chlorella virus NY2A</name>
    <name type="common">PBCV-NY2A</name>
    <dbReference type="NCBI Taxonomy" id="46021"/>
    <lineage>
        <taxon>Viruses</taxon>
        <taxon>Varidnaviria</taxon>
        <taxon>Bamfordvirae</taxon>
        <taxon>Nucleocytoviricota</taxon>
        <taxon>Megaviricetes</taxon>
        <taxon>Algavirales</taxon>
        <taxon>Phycodnaviridae</taxon>
        <taxon>Chlorovirus</taxon>
        <taxon>Chlorovirus americanus</taxon>
    </lineage>
</organism>
<dbReference type="GeneID" id="5658921"/>
<gene>
    <name evidence="2" type="primary">b079R</name>
    <name evidence="2" type="ORF">NY2A_b079R</name>
</gene>
<keyword evidence="1" id="KW-1133">Transmembrane helix</keyword>
<evidence type="ECO:0000313" key="3">
    <source>
        <dbReference type="Proteomes" id="UP000202419"/>
    </source>
</evidence>
<protein>
    <submittedName>
        <fullName evidence="2">Uncharacterized protein b079R</fullName>
    </submittedName>
</protein>
<accession>A7IVV4</accession>
<dbReference type="RefSeq" id="YP_001497275.1">
    <property type="nucleotide sequence ID" value="NC_009898.1"/>
</dbReference>
<dbReference type="KEGG" id="vg:5658921"/>
<evidence type="ECO:0000256" key="1">
    <source>
        <dbReference type="SAM" id="Phobius"/>
    </source>
</evidence>
<dbReference type="EMBL" id="DQ491002">
    <property type="protein sequence ID" value="ABT14478.1"/>
    <property type="molecule type" value="Genomic_DNA"/>
</dbReference>
<dbReference type="Proteomes" id="UP000202419">
    <property type="component" value="Segment"/>
</dbReference>
<sequence length="121" mass="14745">MNMYHIYAIKITLFPFRYIVRACSVFLNQCSYNFNELNMFPCHKYCFIFANVQIIRYFMYLCDSVFNVHRHTEGYGSWFYGRQGTDVIIFFSLIFFLYSRIWGVYLRWYTVFADENIGKSQ</sequence>